<dbReference type="OrthoDB" id="5431482at2759"/>
<feature type="transmembrane region" description="Helical" evidence="2">
    <location>
        <begin position="1156"/>
        <end position="1176"/>
    </location>
</feature>
<feature type="compositionally biased region" description="Pro residues" evidence="1">
    <location>
        <begin position="245"/>
        <end position="257"/>
    </location>
</feature>
<protein>
    <submittedName>
        <fullName evidence="3">Uncharacterized protein</fullName>
    </submittedName>
</protein>
<name>A0A423WN21_9PEZI</name>
<dbReference type="AlphaFoldDB" id="A0A423WN21"/>
<feature type="compositionally biased region" description="Pro residues" evidence="1">
    <location>
        <begin position="1"/>
        <end position="10"/>
    </location>
</feature>
<feature type="compositionally biased region" description="Basic and acidic residues" evidence="1">
    <location>
        <begin position="33"/>
        <end position="43"/>
    </location>
</feature>
<proteinExistence type="predicted"/>
<reference evidence="3 4" key="1">
    <citation type="submission" date="2015-09" db="EMBL/GenBank/DDBJ databases">
        <title>Host preference determinants of Valsa canker pathogens revealed by comparative genomics.</title>
        <authorList>
            <person name="Yin Z."/>
            <person name="Huang L."/>
        </authorList>
    </citation>
    <scope>NUCLEOTIDE SEQUENCE [LARGE SCALE GENOMIC DNA]</scope>
    <source>
        <strain evidence="3 4">03-1</strain>
    </source>
</reference>
<feature type="transmembrane region" description="Helical" evidence="2">
    <location>
        <begin position="1096"/>
        <end position="1120"/>
    </location>
</feature>
<feature type="compositionally biased region" description="Low complexity" evidence="1">
    <location>
        <begin position="276"/>
        <end position="290"/>
    </location>
</feature>
<evidence type="ECO:0000313" key="3">
    <source>
        <dbReference type="EMBL" id="ROW04596.1"/>
    </source>
</evidence>
<dbReference type="EMBL" id="LKEA01000014">
    <property type="protein sequence ID" value="ROW04596.1"/>
    <property type="molecule type" value="Genomic_DNA"/>
</dbReference>
<sequence>MADEAPPPLDAVPELTPDNGSMSTTSSNYSSDNRWEHQWEANHEPYISGQANLLRDPEEIHDEDTPPSPPSPVVDINDAARRPLLELLARQIHPRPVRPRGRARPSDRSNRRVRPARGYWDSPHVVAIPRFQDANHHQPEEDERQDSNREGEGPAPDQLRPRSPQRPHVTITPVTPTESIPSLDIGPSVVSHSTRDPSPDVTPPRAPTTRAFGSRVWHRLASAGRRLAKRRRRESEAPEGSHMPPNRPDGDSPPPPRSRGFWRGLWKGLQAETKAVQHPVQAQGAQQAVDDTAEAKTTEQAADDAQDTAEEQADGGNDLEEGLAQESPQGAELLLGVRHVLELALGAVDCLGDGAVDDAYLLDNLSKVELLRRGLASAGLVLGVGLDVTVRVEAPDDAVGLAEDVAALLDERADLLDQGLLVALLLGLALHGLDLGRDHLADGLDLVEALLQAHGHLRGELLVLLPLQPLLLLLLRLALGLRLLRDVADQVHVAHRHALGVDHVPVVVDLLARADERVARGQLAHQVALVVDDVALLVDGQARHRALLLLDLLGRPALRLAEHVAVLVDDVTVLVDGTAGKDLGVARDEAADDVAGRGDDLAVLGDGQALQVGEGALLGTLALTLGHELRVAEDVTGLADDLAVLVAHTADHALEITVNNTAVDNAVAVDDVSGLVDTLASKNGKVDLGLRLGSGSLFLLPALGLADDVAGLVEDLAIRVDSLALEDLEVTLDDLADLLAVPHDVALAVDGVALEGLKGLGLHHVLELIVGDGLGAADLLAAVVPDLSFLINLAADQVFRDALNDAADSLALVVDDVAELVDRAALQDGVVDLGHVGGRLVGVARGGLQVLGLVDALGQCGASLGSLALGASGLGLGALVGVTGSSLEVLGVLNTLGQRGTGLGASLGAFDLGAFRLGVLDLFCWLLGEANLGLRALALGTFGLGCALGQLSLGLALGNLLRWHLGEAHLGLALGLLLGSGFFLLSFGVFTWQVTVVSGALRRLGRLLIVALLAVGGGLKVLRPVDALGEVGAGVGALGQCEVRVVADLLLELADRIGHLGVVLLAASAEGGDNLARAAHEVGEFGAGLGFSLLRLLAILFLGLLISFARLSLGLLLILATPFLGLFAGLAGLFTLGLLATFCGLGHVLALILGEVILLGLGSLLDVLLGILHFVVSFVLDINVVVIMFALVIVMVAIGVPIRHDTRLLGAPGEALVGWCLGAYRLVVLVLDGLVGDTLWAADGGTGCGLGLSAFGLCL</sequence>
<gene>
    <name evidence="3" type="ORF">VMCG_05073</name>
</gene>
<feature type="compositionally biased region" description="Basic residues" evidence="1">
    <location>
        <begin position="92"/>
        <end position="103"/>
    </location>
</feature>
<feature type="compositionally biased region" description="Basic and acidic residues" evidence="1">
    <location>
        <begin position="133"/>
        <end position="152"/>
    </location>
</feature>
<feature type="transmembrane region" description="Helical" evidence="2">
    <location>
        <begin position="934"/>
        <end position="958"/>
    </location>
</feature>
<feature type="transmembrane region" description="Helical" evidence="2">
    <location>
        <begin position="1182"/>
        <end position="1202"/>
    </location>
</feature>
<feature type="transmembrane region" description="Helical" evidence="2">
    <location>
        <begin position="970"/>
        <end position="992"/>
    </location>
</feature>
<accession>A0A423WN21</accession>
<organism evidence="3 4">
    <name type="scientific">Cytospora schulzeri</name>
    <dbReference type="NCBI Taxonomy" id="448051"/>
    <lineage>
        <taxon>Eukaryota</taxon>
        <taxon>Fungi</taxon>
        <taxon>Dikarya</taxon>
        <taxon>Ascomycota</taxon>
        <taxon>Pezizomycotina</taxon>
        <taxon>Sordariomycetes</taxon>
        <taxon>Sordariomycetidae</taxon>
        <taxon>Diaporthales</taxon>
        <taxon>Cytosporaceae</taxon>
        <taxon>Cytospora</taxon>
    </lineage>
</organism>
<keyword evidence="2" id="KW-0472">Membrane</keyword>
<feature type="region of interest" description="Disordered" evidence="1">
    <location>
        <begin position="1"/>
        <end position="322"/>
    </location>
</feature>
<keyword evidence="2" id="KW-1133">Transmembrane helix</keyword>
<comment type="caution">
    <text evidence="3">The sequence shown here is derived from an EMBL/GenBank/DDBJ whole genome shotgun (WGS) entry which is preliminary data.</text>
</comment>
<evidence type="ECO:0000256" key="2">
    <source>
        <dbReference type="SAM" id="Phobius"/>
    </source>
</evidence>
<feature type="compositionally biased region" description="Acidic residues" evidence="1">
    <location>
        <begin position="301"/>
        <end position="322"/>
    </location>
</feature>
<evidence type="ECO:0000313" key="4">
    <source>
        <dbReference type="Proteomes" id="UP000283895"/>
    </source>
</evidence>
<keyword evidence="4" id="KW-1185">Reference proteome</keyword>
<feature type="compositionally biased region" description="Low complexity" evidence="1">
    <location>
        <begin position="21"/>
        <end position="31"/>
    </location>
</feature>
<evidence type="ECO:0000256" key="1">
    <source>
        <dbReference type="SAM" id="MobiDB-lite"/>
    </source>
</evidence>
<dbReference type="Proteomes" id="UP000283895">
    <property type="component" value="Unassembled WGS sequence"/>
</dbReference>
<keyword evidence="2" id="KW-0812">Transmembrane</keyword>